<dbReference type="Proteomes" id="UP000285456">
    <property type="component" value="Unassembled WGS sequence"/>
</dbReference>
<dbReference type="AlphaFoldDB" id="A0A417YB28"/>
<evidence type="ECO:0000256" key="6">
    <source>
        <dbReference type="ARBA" id="ARBA00022692"/>
    </source>
</evidence>
<dbReference type="EMBL" id="QWEH01000018">
    <property type="protein sequence ID" value="RHW29908.1"/>
    <property type="molecule type" value="Genomic_DNA"/>
</dbReference>
<keyword evidence="7 9" id="KW-1133">Transmembrane helix</keyword>
<keyword evidence="4" id="KW-0762">Sugar transport</keyword>
<evidence type="ECO:0000256" key="3">
    <source>
        <dbReference type="ARBA" id="ARBA00022475"/>
    </source>
</evidence>
<sequence length="286" mass="31550">MSSNLDEIQKQRELTNRDLMKTYARWYLSVEVSNSYERLQALAFCNALSGSLKKLYKDDDQGYREALIRHLQFYNSEGTFGAVIHGVVLSMEEEKAKSKDSSDSLSEEVITGFKTGLMGPIAGIGDTLIWGTLKPIILALASSLALSGLFIGGIVPFLFPLAVILIGYGMMKSGYLLGKDSVTKLMKSGLINNLINSASILGLFMMGALSSTYIKVSTPLEFSFKNAEPIVIQDILDQILVGILPLAAVFGIYFYFKLRGQYYNRLIMWLIVISLITGFFGILQGS</sequence>
<keyword evidence="5" id="KW-0598">Phosphotransferase system</keyword>
<feature type="transmembrane region" description="Helical" evidence="9">
    <location>
        <begin position="262"/>
        <end position="283"/>
    </location>
</feature>
<dbReference type="Pfam" id="PF03613">
    <property type="entry name" value="EIID-AGA"/>
    <property type="match status" value="1"/>
</dbReference>
<evidence type="ECO:0000256" key="2">
    <source>
        <dbReference type="ARBA" id="ARBA00022448"/>
    </source>
</evidence>
<dbReference type="PANTHER" id="PTHR32502:SF5">
    <property type="entry name" value="N-ACETYLGALACTOSAMINE PERMEASE IID COMPONENT-RELATED"/>
    <property type="match status" value="1"/>
</dbReference>
<evidence type="ECO:0000256" key="4">
    <source>
        <dbReference type="ARBA" id="ARBA00022597"/>
    </source>
</evidence>
<feature type="transmembrane region" description="Helical" evidence="9">
    <location>
        <begin position="235"/>
        <end position="256"/>
    </location>
</feature>
<evidence type="ECO:0000256" key="7">
    <source>
        <dbReference type="ARBA" id="ARBA00022989"/>
    </source>
</evidence>
<name>A0A417YB28_9BACI</name>
<dbReference type="InterPro" id="IPR004704">
    <property type="entry name" value="PTS_IID_man"/>
</dbReference>
<evidence type="ECO:0000256" key="1">
    <source>
        <dbReference type="ARBA" id="ARBA00004651"/>
    </source>
</evidence>
<feature type="transmembrane region" description="Helical" evidence="9">
    <location>
        <begin position="190"/>
        <end position="214"/>
    </location>
</feature>
<keyword evidence="3" id="KW-1003">Cell membrane</keyword>
<dbReference type="PANTHER" id="PTHR32502">
    <property type="entry name" value="N-ACETYLGALACTOSAMINE PERMEASE II COMPONENT-RELATED"/>
    <property type="match status" value="1"/>
</dbReference>
<dbReference type="InterPro" id="IPR050303">
    <property type="entry name" value="GatZ_KbaZ_carbometab"/>
</dbReference>
<keyword evidence="8 9" id="KW-0472">Membrane</keyword>
<dbReference type="GO" id="GO:0005886">
    <property type="term" value="C:plasma membrane"/>
    <property type="evidence" value="ECO:0007669"/>
    <property type="project" value="UniProtKB-SubCell"/>
</dbReference>
<accession>A0A417YB28</accession>
<comment type="caution">
    <text evidence="10">The sequence shown here is derived from an EMBL/GenBank/DDBJ whole genome shotgun (WGS) entry which is preliminary data.</text>
</comment>
<evidence type="ECO:0000313" key="11">
    <source>
        <dbReference type="Proteomes" id="UP000285456"/>
    </source>
</evidence>
<reference evidence="10 11" key="1">
    <citation type="journal article" date="2007" name="Int. J. Syst. Evol. Microbiol.">
        <title>Oceanobacillus profundus sp. nov., isolated from a deep-sea sediment core.</title>
        <authorList>
            <person name="Kim Y.G."/>
            <person name="Choi D.H."/>
            <person name="Hyun S."/>
            <person name="Cho B.C."/>
        </authorList>
    </citation>
    <scope>NUCLEOTIDE SEQUENCE [LARGE SCALE GENOMIC DNA]</scope>
    <source>
        <strain evidence="10 11">DSM 18246</strain>
    </source>
</reference>
<dbReference type="OrthoDB" id="9795582at2"/>
<evidence type="ECO:0000256" key="5">
    <source>
        <dbReference type="ARBA" id="ARBA00022683"/>
    </source>
</evidence>
<proteinExistence type="predicted"/>
<dbReference type="GO" id="GO:0009401">
    <property type="term" value="P:phosphoenolpyruvate-dependent sugar phosphotransferase system"/>
    <property type="evidence" value="ECO:0007669"/>
    <property type="project" value="UniProtKB-KW"/>
</dbReference>
<gene>
    <name evidence="10" type="ORF">D1B32_19840</name>
</gene>
<evidence type="ECO:0000256" key="9">
    <source>
        <dbReference type="SAM" id="Phobius"/>
    </source>
</evidence>
<feature type="transmembrane region" description="Helical" evidence="9">
    <location>
        <begin position="137"/>
        <end position="170"/>
    </location>
</feature>
<keyword evidence="6 9" id="KW-0812">Transmembrane</keyword>
<evidence type="ECO:0000313" key="10">
    <source>
        <dbReference type="EMBL" id="RHW29908.1"/>
    </source>
</evidence>
<comment type="subcellular location">
    <subcellularLocation>
        <location evidence="1">Cell membrane</location>
        <topology evidence="1">Multi-pass membrane protein</topology>
    </subcellularLocation>
</comment>
<keyword evidence="2" id="KW-0813">Transport</keyword>
<evidence type="ECO:0000256" key="8">
    <source>
        <dbReference type="ARBA" id="ARBA00023136"/>
    </source>
</evidence>
<dbReference type="RefSeq" id="WP_118890246.1">
    <property type="nucleotide sequence ID" value="NZ_JBHTNL010000012.1"/>
</dbReference>
<organism evidence="10 11">
    <name type="scientific">Oceanobacillus profundus</name>
    <dbReference type="NCBI Taxonomy" id="372463"/>
    <lineage>
        <taxon>Bacteria</taxon>
        <taxon>Bacillati</taxon>
        <taxon>Bacillota</taxon>
        <taxon>Bacilli</taxon>
        <taxon>Bacillales</taxon>
        <taxon>Bacillaceae</taxon>
        <taxon>Oceanobacillus</taxon>
    </lineage>
</organism>
<dbReference type="PROSITE" id="PS51108">
    <property type="entry name" value="PTS_EIID"/>
    <property type="match status" value="1"/>
</dbReference>
<protein>
    <submittedName>
        <fullName evidence="10">PTS system mannose/fructose/sorbose family transporter subunit IID</fullName>
    </submittedName>
</protein>
<keyword evidence="11" id="KW-1185">Reference proteome</keyword>